<feature type="domain" description="GLUE N-terminal" evidence="1">
    <location>
        <begin position="40"/>
        <end position="79"/>
    </location>
</feature>
<dbReference type="OrthoDB" id="271448at2759"/>
<organism evidence="2 3">
    <name type="scientific">Gigaspora margarita</name>
    <dbReference type="NCBI Taxonomy" id="4874"/>
    <lineage>
        <taxon>Eukaryota</taxon>
        <taxon>Fungi</taxon>
        <taxon>Fungi incertae sedis</taxon>
        <taxon>Mucoromycota</taxon>
        <taxon>Glomeromycotina</taxon>
        <taxon>Glomeromycetes</taxon>
        <taxon>Diversisporales</taxon>
        <taxon>Gigasporaceae</taxon>
        <taxon>Gigaspora</taxon>
    </lineage>
</organism>
<evidence type="ECO:0000313" key="3">
    <source>
        <dbReference type="Proteomes" id="UP000439903"/>
    </source>
</evidence>
<comment type="caution">
    <text evidence="2">The sequence shown here is derived from an EMBL/GenBank/DDBJ whole genome shotgun (WGS) entry which is preliminary data.</text>
</comment>
<protein>
    <submittedName>
        <fullName evidence="2">Small-subunit processome</fullName>
    </submittedName>
</protein>
<dbReference type="Pfam" id="PF04615">
    <property type="entry name" value="Utp14"/>
    <property type="match status" value="1"/>
</dbReference>
<evidence type="ECO:0000313" key="2">
    <source>
        <dbReference type="EMBL" id="KAF0520883.1"/>
    </source>
</evidence>
<dbReference type="AlphaFoldDB" id="A0A8H4APS6"/>
<sequence>MPKRYYPVGEHGVAKKYLSADIPYPFETREQYERSLRTPQRKAADYMNGTVYLTSHRIIYVDFQNPTTNSIAVEIKLIKGREFV</sequence>
<dbReference type="Proteomes" id="UP000439903">
    <property type="component" value="Unassembled WGS sequence"/>
</dbReference>
<dbReference type="SUPFAM" id="SSF50729">
    <property type="entry name" value="PH domain-like"/>
    <property type="match status" value="1"/>
</dbReference>
<dbReference type="InterPro" id="IPR011993">
    <property type="entry name" value="PH-like_dom_sf"/>
</dbReference>
<dbReference type="Pfam" id="PF11605">
    <property type="entry name" value="Vps36_ESCRT-II"/>
    <property type="match status" value="1"/>
</dbReference>
<dbReference type="Gene3D" id="2.30.29.30">
    <property type="entry name" value="Pleckstrin-homology domain (PH domain)/Phosphotyrosine-binding domain (PTB)"/>
    <property type="match status" value="1"/>
</dbReference>
<gene>
    <name evidence="2" type="ORF">F8M41_016038</name>
</gene>
<evidence type="ECO:0000259" key="1">
    <source>
        <dbReference type="Pfam" id="PF11605"/>
    </source>
</evidence>
<name>A0A8H4APS6_GIGMA</name>
<dbReference type="GO" id="GO:0043130">
    <property type="term" value="F:ubiquitin binding"/>
    <property type="evidence" value="ECO:0007669"/>
    <property type="project" value="InterPro"/>
</dbReference>
<reference evidence="2 3" key="1">
    <citation type="journal article" date="2019" name="Environ. Microbiol.">
        <title>At the nexus of three kingdoms: the genome of the mycorrhizal fungus Gigaspora margarita provides insights into plant, endobacterial and fungal interactions.</title>
        <authorList>
            <person name="Venice F."/>
            <person name="Ghignone S."/>
            <person name="Salvioli di Fossalunga A."/>
            <person name="Amselem J."/>
            <person name="Novero M."/>
            <person name="Xianan X."/>
            <person name="Sedzielewska Toro K."/>
            <person name="Morin E."/>
            <person name="Lipzen A."/>
            <person name="Grigoriev I.V."/>
            <person name="Henrissat B."/>
            <person name="Martin F.M."/>
            <person name="Bonfante P."/>
        </authorList>
    </citation>
    <scope>NUCLEOTIDE SEQUENCE [LARGE SCALE GENOMIC DNA]</scope>
    <source>
        <strain evidence="2 3">BEG34</strain>
    </source>
</reference>
<dbReference type="GO" id="GO:0032266">
    <property type="term" value="F:phosphatidylinositol-3-phosphate binding"/>
    <property type="evidence" value="ECO:0007669"/>
    <property type="project" value="InterPro"/>
</dbReference>
<proteinExistence type="predicted"/>
<keyword evidence="3" id="KW-1185">Reference proteome</keyword>
<dbReference type="EMBL" id="WTPW01000342">
    <property type="protein sequence ID" value="KAF0520883.1"/>
    <property type="molecule type" value="Genomic_DNA"/>
</dbReference>
<accession>A0A8H4APS6</accession>
<dbReference type="InterPro" id="IPR021648">
    <property type="entry name" value="GLUE_dom"/>
</dbReference>